<name>A0A9N9KK91_9GLOM</name>
<proteinExistence type="predicted"/>
<reference evidence="1" key="1">
    <citation type="submission" date="2021-06" db="EMBL/GenBank/DDBJ databases">
        <authorList>
            <person name="Kallberg Y."/>
            <person name="Tangrot J."/>
            <person name="Rosling A."/>
        </authorList>
    </citation>
    <scope>NUCLEOTIDE SEQUENCE</scope>
    <source>
        <strain evidence="1">FL966</strain>
    </source>
</reference>
<organism evidence="1 2">
    <name type="scientific">Cetraspora pellucida</name>
    <dbReference type="NCBI Taxonomy" id="1433469"/>
    <lineage>
        <taxon>Eukaryota</taxon>
        <taxon>Fungi</taxon>
        <taxon>Fungi incertae sedis</taxon>
        <taxon>Mucoromycota</taxon>
        <taxon>Glomeromycotina</taxon>
        <taxon>Glomeromycetes</taxon>
        <taxon>Diversisporales</taxon>
        <taxon>Gigasporaceae</taxon>
        <taxon>Cetraspora</taxon>
    </lineage>
</organism>
<protein>
    <submittedName>
        <fullName evidence="1">2759_t:CDS:1</fullName>
    </submittedName>
</protein>
<comment type="caution">
    <text evidence="1">The sequence shown here is derived from an EMBL/GenBank/DDBJ whole genome shotgun (WGS) entry which is preliminary data.</text>
</comment>
<gene>
    <name evidence="1" type="ORF">CPELLU_LOCUS21113</name>
</gene>
<sequence>SIRAGKTKLLNFLAKYLQNNGKKVLISEEMSLILEKELSIYYKVLDVDPNDQSIVFWFQDLLIDGYKEYYEKYISLKRIFEHDHKLRDDEEYEFSKKDVNKKYYESMYNSYKTHMDKVYPSCFLFDNNEDLSDD</sequence>
<accession>A0A9N9KK91</accession>
<dbReference type="Proteomes" id="UP000789759">
    <property type="component" value="Unassembled WGS sequence"/>
</dbReference>
<dbReference type="EMBL" id="CAJVQA010073593">
    <property type="protein sequence ID" value="CAG8834486.1"/>
    <property type="molecule type" value="Genomic_DNA"/>
</dbReference>
<keyword evidence="2" id="KW-1185">Reference proteome</keyword>
<evidence type="ECO:0000313" key="1">
    <source>
        <dbReference type="EMBL" id="CAG8834486.1"/>
    </source>
</evidence>
<feature type="non-terminal residue" evidence="1">
    <location>
        <position position="134"/>
    </location>
</feature>
<feature type="non-terminal residue" evidence="1">
    <location>
        <position position="1"/>
    </location>
</feature>
<dbReference type="OrthoDB" id="2441072at2759"/>
<evidence type="ECO:0000313" key="2">
    <source>
        <dbReference type="Proteomes" id="UP000789759"/>
    </source>
</evidence>
<dbReference type="AlphaFoldDB" id="A0A9N9KK91"/>